<organism evidence="2 3">
    <name type="scientific">Roseivivax lentus</name>
    <dbReference type="NCBI Taxonomy" id="633194"/>
    <lineage>
        <taxon>Bacteria</taxon>
        <taxon>Pseudomonadati</taxon>
        <taxon>Pseudomonadota</taxon>
        <taxon>Alphaproteobacteria</taxon>
        <taxon>Rhodobacterales</taxon>
        <taxon>Roseobacteraceae</taxon>
        <taxon>Roseivivax</taxon>
    </lineage>
</organism>
<keyword evidence="3" id="KW-1185">Reference proteome</keyword>
<dbReference type="Proteomes" id="UP000186684">
    <property type="component" value="Unassembled WGS sequence"/>
</dbReference>
<dbReference type="RefSeq" id="WP_076447518.1">
    <property type="nucleotide sequence ID" value="NZ_FTOQ01000004.1"/>
</dbReference>
<dbReference type="AlphaFoldDB" id="A0A1N7MBQ3"/>
<dbReference type="EMBL" id="FTOQ01000004">
    <property type="protein sequence ID" value="SIS83490.1"/>
    <property type="molecule type" value="Genomic_DNA"/>
</dbReference>
<sequence>MQYLAALLCAPALLAGCGDTGGSSSDPMVGCIAQIQPPGTYEYAAGIALPVATPGPGGTQEGADALNACARQRVLGPGALEASVAAAMGPQRIGTQTSGGVVRSNYTYGKPPSAALAQMRPAMTASPSIGSSATCPVNAPVIYGGAAYCFR</sequence>
<dbReference type="OrthoDB" id="7876953at2"/>
<feature type="chain" id="PRO_5013088661" description="Lipoprotein" evidence="1">
    <location>
        <begin position="16"/>
        <end position="151"/>
    </location>
</feature>
<protein>
    <recommendedName>
        <fullName evidence="4">Lipoprotein</fullName>
    </recommendedName>
</protein>
<evidence type="ECO:0000313" key="2">
    <source>
        <dbReference type="EMBL" id="SIS83490.1"/>
    </source>
</evidence>
<feature type="signal peptide" evidence="1">
    <location>
        <begin position="1"/>
        <end position="15"/>
    </location>
</feature>
<accession>A0A1N7MBQ3</accession>
<reference evidence="3" key="1">
    <citation type="submission" date="2017-01" db="EMBL/GenBank/DDBJ databases">
        <authorList>
            <person name="Varghese N."/>
            <person name="Submissions S."/>
        </authorList>
    </citation>
    <scope>NUCLEOTIDE SEQUENCE [LARGE SCALE GENOMIC DNA]</scope>
    <source>
        <strain evidence="3">DSM 29430</strain>
    </source>
</reference>
<dbReference type="STRING" id="633194.SAMN05421759_104167"/>
<name>A0A1N7MBQ3_9RHOB</name>
<evidence type="ECO:0000313" key="3">
    <source>
        <dbReference type="Proteomes" id="UP000186684"/>
    </source>
</evidence>
<keyword evidence="1" id="KW-0732">Signal</keyword>
<evidence type="ECO:0008006" key="4">
    <source>
        <dbReference type="Google" id="ProtNLM"/>
    </source>
</evidence>
<gene>
    <name evidence="2" type="ORF">SAMN05421759_104167</name>
</gene>
<evidence type="ECO:0000256" key="1">
    <source>
        <dbReference type="SAM" id="SignalP"/>
    </source>
</evidence>
<proteinExistence type="predicted"/>